<evidence type="ECO:0000256" key="5">
    <source>
        <dbReference type="ARBA" id="ARBA00022927"/>
    </source>
</evidence>
<evidence type="ECO:0000256" key="3">
    <source>
        <dbReference type="ARBA" id="ARBA00022475"/>
    </source>
</evidence>
<keyword evidence="3" id="KW-1003">Cell membrane</keyword>
<evidence type="ECO:0000313" key="14">
    <source>
        <dbReference type="Proteomes" id="UP000190409"/>
    </source>
</evidence>
<evidence type="ECO:0000256" key="2">
    <source>
        <dbReference type="ARBA" id="ARBA00022448"/>
    </source>
</evidence>
<evidence type="ECO:0000256" key="4">
    <source>
        <dbReference type="ARBA" id="ARBA00022692"/>
    </source>
</evidence>
<keyword evidence="8" id="KW-0143">Chaperone</keyword>
<dbReference type="NCBIfam" id="TIGR03592">
    <property type="entry name" value="yidC_oxa1_cterm"/>
    <property type="match status" value="1"/>
</dbReference>
<feature type="compositionally biased region" description="Basic residues" evidence="10">
    <location>
        <begin position="309"/>
        <end position="320"/>
    </location>
</feature>
<keyword evidence="2" id="KW-0813">Transport</keyword>
<dbReference type="InterPro" id="IPR001708">
    <property type="entry name" value="YidC/ALB3/OXA1/COX18"/>
</dbReference>
<dbReference type="CDD" id="cd20070">
    <property type="entry name" value="5TM_YidC_Alb3"/>
    <property type="match status" value="1"/>
</dbReference>
<dbReference type="GO" id="GO:0051205">
    <property type="term" value="P:protein insertion into membrane"/>
    <property type="evidence" value="ECO:0007669"/>
    <property type="project" value="TreeGrafter"/>
</dbReference>
<sequence>MTKRMKRWVLSGGLLTTMIILSGCMRTNEAGEPTGTFSQLMYDYLVVPAEYALDWLASFLGNYGFAIIVLTILVRVIILPFTLKQQRSMMEQQIKMSSVKPIIDDIQADMQEATDPAEKQALQQELMTVYKENDISMVGQLAGCLPMLFQMPIFIAVFHVFRHSEAIATTTFFGIPLGEPSMVLAAVTVVLYYLQSKMMTSASATSDNDSNAPGGGAMTLMMPIMMGMISFTSPAGLALYFMVSAIVGIAQQFYINKVFKPSIQADLDERYGDKIEATRKRQSTRAKQKANTQKQVPKRPQDIKVPPTKNRRRNQGKQNR</sequence>
<dbReference type="Proteomes" id="UP000190409">
    <property type="component" value="Unassembled WGS sequence"/>
</dbReference>
<dbReference type="InterPro" id="IPR028055">
    <property type="entry name" value="YidC/Oxa/ALB_C"/>
</dbReference>
<reference evidence="13 14" key="1">
    <citation type="submission" date="2017-01" db="EMBL/GenBank/DDBJ databases">
        <title>Complete Genome Sequence of Dolosigranulum pigrum isolated from a Patient with interstitial lung disease.</title>
        <authorList>
            <person name="Mukhopadhyay R."/>
            <person name="Joaquin J."/>
            <person name="Hogue R."/>
            <person name="Fitzgerald S."/>
            <person name="Jospin G."/>
            <person name="Eisen J.A."/>
            <person name="Chaturvedi V."/>
        </authorList>
    </citation>
    <scope>NUCLEOTIDE SEQUENCE [LARGE SCALE GENOMIC DNA]</scope>
    <source>
        <strain evidence="13 14">15S00348</strain>
    </source>
</reference>
<gene>
    <name evidence="13" type="ORF">BWX42_02735</name>
</gene>
<name>A0A1S8KM98_9LACT</name>
<keyword evidence="7 11" id="KW-0472">Membrane</keyword>
<dbReference type="InterPro" id="IPR047196">
    <property type="entry name" value="YidC_ALB_C"/>
</dbReference>
<dbReference type="PANTHER" id="PTHR12428">
    <property type="entry name" value="OXA1"/>
    <property type="match status" value="1"/>
</dbReference>
<feature type="region of interest" description="Disordered" evidence="10">
    <location>
        <begin position="275"/>
        <end position="320"/>
    </location>
</feature>
<dbReference type="EMBL" id="MUYF01000003">
    <property type="protein sequence ID" value="OOL80830.1"/>
    <property type="molecule type" value="Genomic_DNA"/>
</dbReference>
<dbReference type="GO" id="GO:0005886">
    <property type="term" value="C:plasma membrane"/>
    <property type="evidence" value="ECO:0007669"/>
    <property type="project" value="UniProtKB-SubCell"/>
</dbReference>
<dbReference type="GO" id="GO:0032977">
    <property type="term" value="F:membrane insertase activity"/>
    <property type="evidence" value="ECO:0007669"/>
    <property type="project" value="InterPro"/>
</dbReference>
<dbReference type="PANTHER" id="PTHR12428:SF65">
    <property type="entry name" value="CYTOCHROME C OXIDASE ASSEMBLY PROTEIN COX18, MITOCHONDRIAL"/>
    <property type="match status" value="1"/>
</dbReference>
<comment type="similarity">
    <text evidence="9">Belongs to the OXA1/ALB3/YidC family.</text>
</comment>
<evidence type="ECO:0000256" key="6">
    <source>
        <dbReference type="ARBA" id="ARBA00022989"/>
    </source>
</evidence>
<evidence type="ECO:0000256" key="10">
    <source>
        <dbReference type="SAM" id="MobiDB-lite"/>
    </source>
</evidence>
<keyword evidence="5" id="KW-0653">Protein transport</keyword>
<evidence type="ECO:0000256" key="1">
    <source>
        <dbReference type="ARBA" id="ARBA00004651"/>
    </source>
</evidence>
<protein>
    <submittedName>
        <fullName evidence="13">Preprotein translocase YidC</fullName>
    </submittedName>
</protein>
<keyword evidence="4 9" id="KW-0812">Transmembrane</keyword>
<evidence type="ECO:0000256" key="7">
    <source>
        <dbReference type="ARBA" id="ARBA00023136"/>
    </source>
</evidence>
<dbReference type="AlphaFoldDB" id="A0A1S8KM98"/>
<evidence type="ECO:0000256" key="11">
    <source>
        <dbReference type="SAM" id="Phobius"/>
    </source>
</evidence>
<feature type="domain" description="Membrane insertase YidC/Oxa/ALB C-terminal" evidence="12">
    <location>
        <begin position="63"/>
        <end position="257"/>
    </location>
</feature>
<evidence type="ECO:0000313" key="13">
    <source>
        <dbReference type="EMBL" id="OOL80830.1"/>
    </source>
</evidence>
<dbReference type="GO" id="GO:0015031">
    <property type="term" value="P:protein transport"/>
    <property type="evidence" value="ECO:0007669"/>
    <property type="project" value="UniProtKB-KW"/>
</dbReference>
<accession>A0A1S8KM98</accession>
<feature type="transmembrane region" description="Helical" evidence="11">
    <location>
        <begin position="141"/>
        <end position="161"/>
    </location>
</feature>
<comment type="subcellular location">
    <subcellularLocation>
        <location evidence="1">Cell membrane</location>
        <topology evidence="1">Multi-pass membrane protein</topology>
    </subcellularLocation>
    <subcellularLocation>
        <location evidence="9">Membrane</location>
        <topology evidence="9">Multi-pass membrane protein</topology>
    </subcellularLocation>
</comment>
<evidence type="ECO:0000259" key="12">
    <source>
        <dbReference type="Pfam" id="PF02096"/>
    </source>
</evidence>
<feature type="transmembrane region" description="Helical" evidence="11">
    <location>
        <begin position="173"/>
        <end position="194"/>
    </location>
</feature>
<evidence type="ECO:0000256" key="8">
    <source>
        <dbReference type="ARBA" id="ARBA00023186"/>
    </source>
</evidence>
<evidence type="ECO:0000256" key="9">
    <source>
        <dbReference type="RuleBase" id="RU003945"/>
    </source>
</evidence>
<feature type="transmembrane region" description="Helical" evidence="11">
    <location>
        <begin position="237"/>
        <end position="255"/>
    </location>
</feature>
<dbReference type="RefSeq" id="WP_077862355.1">
    <property type="nucleotide sequence ID" value="NZ_CALFGV010000022.1"/>
</dbReference>
<organism evidence="13 14">
    <name type="scientific">Dolosigranulum pigrum</name>
    <dbReference type="NCBI Taxonomy" id="29394"/>
    <lineage>
        <taxon>Bacteria</taxon>
        <taxon>Bacillati</taxon>
        <taxon>Bacillota</taxon>
        <taxon>Bacilli</taxon>
        <taxon>Lactobacillales</taxon>
        <taxon>Carnobacteriaceae</taxon>
        <taxon>Dolosigranulum</taxon>
    </lineage>
</organism>
<dbReference type="PROSITE" id="PS51257">
    <property type="entry name" value="PROKAR_LIPOPROTEIN"/>
    <property type="match status" value="1"/>
</dbReference>
<proteinExistence type="inferred from homology"/>
<feature type="transmembrane region" description="Helical" evidence="11">
    <location>
        <begin position="63"/>
        <end position="83"/>
    </location>
</feature>
<keyword evidence="6 11" id="KW-1133">Transmembrane helix</keyword>
<dbReference type="Pfam" id="PF02096">
    <property type="entry name" value="60KD_IMP"/>
    <property type="match status" value="1"/>
</dbReference>
<comment type="caution">
    <text evidence="13">The sequence shown here is derived from an EMBL/GenBank/DDBJ whole genome shotgun (WGS) entry which is preliminary data.</text>
</comment>
<dbReference type="PRINTS" id="PR00701">
    <property type="entry name" value="60KDINNERMP"/>
</dbReference>